<organism evidence="13 14">
    <name type="scientific">Alkalimonas delamerensis</name>
    <dbReference type="NCBI Taxonomy" id="265981"/>
    <lineage>
        <taxon>Bacteria</taxon>
        <taxon>Pseudomonadati</taxon>
        <taxon>Pseudomonadota</taxon>
        <taxon>Gammaproteobacteria</taxon>
        <taxon>Alkalimonas</taxon>
    </lineage>
</organism>
<evidence type="ECO:0000259" key="12">
    <source>
        <dbReference type="Pfam" id="PF07715"/>
    </source>
</evidence>
<protein>
    <submittedName>
        <fullName evidence="13">TonB-dependent receptor</fullName>
    </submittedName>
</protein>
<name>A0ABT9GL83_9GAMM</name>
<dbReference type="InterPro" id="IPR000531">
    <property type="entry name" value="Beta-barrel_TonB"/>
</dbReference>
<evidence type="ECO:0000256" key="9">
    <source>
        <dbReference type="RuleBase" id="RU003357"/>
    </source>
</evidence>
<evidence type="ECO:0000256" key="7">
    <source>
        <dbReference type="ARBA" id="ARBA00023237"/>
    </source>
</evidence>
<evidence type="ECO:0000256" key="6">
    <source>
        <dbReference type="ARBA" id="ARBA00023136"/>
    </source>
</evidence>
<keyword evidence="5 9" id="KW-0798">TonB box</keyword>
<evidence type="ECO:0000256" key="10">
    <source>
        <dbReference type="SAM" id="SignalP"/>
    </source>
</evidence>
<dbReference type="Gene3D" id="2.170.130.10">
    <property type="entry name" value="TonB-dependent receptor, plug domain"/>
    <property type="match status" value="1"/>
</dbReference>
<feature type="domain" description="TonB-dependent receptor plug" evidence="12">
    <location>
        <begin position="60"/>
        <end position="167"/>
    </location>
</feature>
<feature type="chain" id="PRO_5046234585" evidence="10">
    <location>
        <begin position="30"/>
        <end position="989"/>
    </location>
</feature>
<keyword evidence="13" id="KW-0675">Receptor</keyword>
<dbReference type="RefSeq" id="WP_305943950.1">
    <property type="nucleotide sequence ID" value="NZ_JAUZVY010000001.1"/>
</dbReference>
<evidence type="ECO:0000256" key="5">
    <source>
        <dbReference type="ARBA" id="ARBA00023077"/>
    </source>
</evidence>
<reference evidence="13 14" key="1">
    <citation type="submission" date="2023-08" db="EMBL/GenBank/DDBJ databases">
        <authorList>
            <person name="Joshi A."/>
            <person name="Thite S."/>
        </authorList>
    </citation>
    <scope>NUCLEOTIDE SEQUENCE [LARGE SCALE GENOMIC DNA]</scope>
    <source>
        <strain evidence="13 14">1E1</strain>
    </source>
</reference>
<evidence type="ECO:0000256" key="3">
    <source>
        <dbReference type="ARBA" id="ARBA00022452"/>
    </source>
</evidence>
<accession>A0ABT9GL83</accession>
<keyword evidence="6 8" id="KW-0472">Membrane</keyword>
<evidence type="ECO:0000256" key="2">
    <source>
        <dbReference type="ARBA" id="ARBA00022448"/>
    </source>
</evidence>
<evidence type="ECO:0000259" key="11">
    <source>
        <dbReference type="Pfam" id="PF00593"/>
    </source>
</evidence>
<dbReference type="Pfam" id="PF07715">
    <property type="entry name" value="Plug"/>
    <property type="match status" value="1"/>
</dbReference>
<keyword evidence="10" id="KW-0732">Signal</keyword>
<dbReference type="PANTHER" id="PTHR40980">
    <property type="entry name" value="PLUG DOMAIN-CONTAINING PROTEIN"/>
    <property type="match status" value="1"/>
</dbReference>
<evidence type="ECO:0000256" key="8">
    <source>
        <dbReference type="PROSITE-ProRule" id="PRU01360"/>
    </source>
</evidence>
<evidence type="ECO:0000256" key="1">
    <source>
        <dbReference type="ARBA" id="ARBA00004571"/>
    </source>
</evidence>
<dbReference type="Pfam" id="PF00593">
    <property type="entry name" value="TonB_dep_Rec_b-barrel"/>
    <property type="match status" value="1"/>
</dbReference>
<proteinExistence type="inferred from homology"/>
<dbReference type="NCBIfam" id="TIGR01782">
    <property type="entry name" value="TonB-Xanth-Caul"/>
    <property type="match status" value="1"/>
</dbReference>
<evidence type="ECO:0000313" key="14">
    <source>
        <dbReference type="Proteomes" id="UP001236258"/>
    </source>
</evidence>
<dbReference type="PANTHER" id="PTHR40980:SF3">
    <property type="entry name" value="TONB-DEPENDENT RECEPTOR-LIKE BETA-BARREL DOMAIN-CONTAINING PROTEIN"/>
    <property type="match status" value="1"/>
</dbReference>
<sequence>MLNSRFKLSRLAVSISLLTGAGMLSSALADDLATQAAEEEIEVIQVSGIRGSLIRSMDIKRSATGVVDAISSEDFGKFPDTNLAESLQRITGVAIDRSNGEGSRVTVRGFGPEFNLVLLNGRQMPASSLEATTASSSRSFDFANLAAEGISGVEVYKTGRASISTGGMGSTINILTNRPLNRMNAPGMQATFGVKGVMDQSTDEGSTITPEISGLYSNTFNDERFGVAISGSYQERHSGNRQANTGGWRTFPGTVNGFDWDGGNADWGGLIPDGDNAHQNYPAADSIYSVPQSLGYAFHEVERTRTNGQLVLQYRPVDAVTTTLDYTYSKNEVSDRYNDVSAWFNFGPSTGVWSDGPVAAPIVYSEAFGEPGDLAMGGGQFSTVNENKSLGFNTQWQVNPNLQLELDYHNSSAESRPNSPFGSNNVIGTATFVRSVTTARFDSDLPTLAITYPDGFTGIRGEDVRVTGSSFRNSQMRSDIEQVQVRGTYVFDRGLLTNIDFGVSVSETKNRSAFSNVQQDNWGGLGAAGDIDPSVFKLDQLADNFDASSGSDMLQEFFRWDFNTIRQIANDTYGNLGSVGDCGTSFCASSDMTTDRRTTEKQQAAYVQFNFAGDLGVMPYFLTAGVRYEKTDVTSRALVPVYSGIAWAGDNEFNLISTGESDFTRLTGDYSNILPNIDFNVEVVDDVLLRASASKTLARPSYADIQGGQTLNSLVRIDGGTGARGNPDLNPFESTNFDLSLEWYYDEGSYMSVGYFWKKAKNFIGRTTVQEQTFNLPHPAQGPRYAEAVAAVGNNTPAIRNYIRENFPDTVDANGFILGVPGDAPANFDIIIPVNQDGARLDGWELAVQHLFGETGFGVIANATLVNGDFEYDNQSLGEQFALLGMSDTYNLVGFYDRDGFQARLAYNWRGKFLASTVNAQGLQNPIYVESYGQWDASASYDVNDKLTVFFEAINLTNESMRSHERNSLQLVNYTETGRRFAIGARYTF</sequence>
<keyword evidence="2 8" id="KW-0813">Transport</keyword>
<feature type="signal peptide" evidence="10">
    <location>
        <begin position="1"/>
        <end position="29"/>
    </location>
</feature>
<dbReference type="Gene3D" id="2.40.170.20">
    <property type="entry name" value="TonB-dependent receptor, beta-barrel domain"/>
    <property type="match status" value="1"/>
</dbReference>
<evidence type="ECO:0000256" key="4">
    <source>
        <dbReference type="ARBA" id="ARBA00022692"/>
    </source>
</evidence>
<comment type="similarity">
    <text evidence="8 9">Belongs to the TonB-dependent receptor family.</text>
</comment>
<dbReference type="InterPro" id="IPR037066">
    <property type="entry name" value="Plug_dom_sf"/>
</dbReference>
<dbReference type="InterPro" id="IPR036942">
    <property type="entry name" value="Beta-barrel_TonB_sf"/>
</dbReference>
<keyword evidence="14" id="KW-1185">Reference proteome</keyword>
<comment type="subcellular location">
    <subcellularLocation>
        <location evidence="1 8">Cell outer membrane</location>
        <topology evidence="1 8">Multi-pass membrane protein</topology>
    </subcellularLocation>
</comment>
<keyword evidence="4 8" id="KW-0812">Transmembrane</keyword>
<keyword evidence="3 8" id="KW-1134">Transmembrane beta strand</keyword>
<evidence type="ECO:0000313" key="13">
    <source>
        <dbReference type="EMBL" id="MDP4527736.1"/>
    </source>
</evidence>
<dbReference type="InterPro" id="IPR010104">
    <property type="entry name" value="TonB_rcpt_bac"/>
</dbReference>
<dbReference type="InterPro" id="IPR012910">
    <property type="entry name" value="Plug_dom"/>
</dbReference>
<dbReference type="SUPFAM" id="SSF56935">
    <property type="entry name" value="Porins"/>
    <property type="match status" value="1"/>
</dbReference>
<comment type="caution">
    <text evidence="13">The sequence shown here is derived from an EMBL/GenBank/DDBJ whole genome shotgun (WGS) entry which is preliminary data.</text>
</comment>
<dbReference type="InterPro" id="IPR039426">
    <property type="entry name" value="TonB-dep_rcpt-like"/>
</dbReference>
<gene>
    <name evidence="13" type="ORF">Q3O59_01660</name>
</gene>
<keyword evidence="7 8" id="KW-0998">Cell outer membrane</keyword>
<dbReference type="EMBL" id="JAUZVY010000001">
    <property type="protein sequence ID" value="MDP4527736.1"/>
    <property type="molecule type" value="Genomic_DNA"/>
</dbReference>
<dbReference type="PROSITE" id="PS52016">
    <property type="entry name" value="TONB_DEPENDENT_REC_3"/>
    <property type="match status" value="1"/>
</dbReference>
<dbReference type="Proteomes" id="UP001236258">
    <property type="component" value="Unassembled WGS sequence"/>
</dbReference>
<feature type="domain" description="TonB-dependent receptor-like beta-barrel" evidence="11">
    <location>
        <begin position="441"/>
        <end position="956"/>
    </location>
</feature>